<dbReference type="Pfam" id="PF00210">
    <property type="entry name" value="Ferritin"/>
    <property type="match status" value="1"/>
</dbReference>
<dbReference type="OrthoDB" id="186462at2759"/>
<accession>A0A2J7ZXH5</accession>
<evidence type="ECO:0000256" key="1">
    <source>
        <dbReference type="ARBA" id="ARBA00007513"/>
    </source>
</evidence>
<feature type="compositionally biased region" description="Low complexity" evidence="10">
    <location>
        <begin position="84"/>
        <end position="109"/>
    </location>
</feature>
<feature type="binding site" evidence="8">
    <location>
        <position position="207"/>
    </location>
    <ligand>
        <name>Fe cation</name>
        <dbReference type="ChEBI" id="CHEBI:24875"/>
        <label>1</label>
    </ligand>
</feature>
<keyword evidence="4 8" id="KW-0408">Iron</keyword>
<dbReference type="EC" id="1.16.3.1" evidence="9"/>
<dbReference type="GO" id="GO:0006826">
    <property type="term" value="P:iron ion transport"/>
    <property type="evidence" value="ECO:0007669"/>
    <property type="project" value="InterPro"/>
</dbReference>
<evidence type="ECO:0000256" key="9">
    <source>
        <dbReference type="RuleBase" id="RU361145"/>
    </source>
</evidence>
<dbReference type="InterPro" id="IPR009040">
    <property type="entry name" value="Ferritin-like_diiron"/>
</dbReference>
<dbReference type="PROSITE" id="PS50905">
    <property type="entry name" value="FERRITIN_LIKE"/>
    <property type="match status" value="1"/>
</dbReference>
<dbReference type="Gene3D" id="1.20.1260.10">
    <property type="match status" value="1"/>
</dbReference>
<dbReference type="Proteomes" id="UP000236333">
    <property type="component" value="Unassembled WGS sequence"/>
</dbReference>
<comment type="function">
    <text evidence="5">Stores iron in a soluble, non-toxic, readily available form. Important for iron homeostasis. Has ferroxidase activity. Iron is taken up in the ferrous form and deposited as ferric hydroxides after oxidation.</text>
</comment>
<sequence>MRASTRRYSCRLRSASSVMPFSGTDSSVDDESEPSTKGCSDVDARHMAAGAEPPPQPRPDAKPAVPDSAPKQGESPAARKADGPPSSSSASSTSEPSAKEAGAASADAPYTHEHFSRHERMRQMQPVLETVERRKAFEGLTTGGPGSWAFLYDSPMARLLAAAVWPLRNAARSFLLPGMLSKLESMSERMIREEVEYSFDAQEINIEYNVSYVYHALYAYFNRDNVALPGMAAFFKAGSEEERDHAELLMDYQCKRGGQVVLGAISMPVLNVAGSDKGDALYAMELALSLEKLNFQKLRHLHSVADENGDASMADFIEGDLLAEQVDAVKAVSEYVSQLRRVGKGLGVYQFDKQLAAAVAAAPPA</sequence>
<feature type="domain" description="Ferritin-like diiron" evidence="11">
    <location>
        <begin position="190"/>
        <end position="343"/>
    </location>
</feature>
<keyword evidence="2 9" id="KW-0409">Iron storage</keyword>
<evidence type="ECO:0000259" key="11">
    <source>
        <dbReference type="PROSITE" id="PS50905"/>
    </source>
</evidence>
<dbReference type="AlphaFoldDB" id="A0A2J7ZXH5"/>
<comment type="similarity">
    <text evidence="1 9">Belongs to the ferritin family.</text>
</comment>
<evidence type="ECO:0000256" key="7">
    <source>
        <dbReference type="ARBA" id="ARBA00047990"/>
    </source>
</evidence>
<evidence type="ECO:0000256" key="8">
    <source>
        <dbReference type="PIRSR" id="PIRSR601519-1"/>
    </source>
</evidence>
<feature type="binding site" evidence="8">
    <location>
        <position position="325"/>
    </location>
    <ligand>
        <name>Fe cation</name>
        <dbReference type="ChEBI" id="CHEBI:24875"/>
        <label>1</label>
    </ligand>
</feature>
<evidence type="ECO:0000256" key="3">
    <source>
        <dbReference type="ARBA" id="ARBA00022723"/>
    </source>
</evidence>
<comment type="catalytic activity">
    <reaction evidence="7 9">
        <text>4 Fe(2+) + O2 + 4 H(+) = 4 Fe(3+) + 2 H2O</text>
        <dbReference type="Rhea" id="RHEA:11148"/>
        <dbReference type="ChEBI" id="CHEBI:15377"/>
        <dbReference type="ChEBI" id="CHEBI:15378"/>
        <dbReference type="ChEBI" id="CHEBI:15379"/>
        <dbReference type="ChEBI" id="CHEBI:29033"/>
        <dbReference type="ChEBI" id="CHEBI:29034"/>
        <dbReference type="EC" id="1.16.3.1"/>
    </reaction>
</comment>
<gene>
    <name evidence="12" type="ORF">TSOC_008798</name>
</gene>
<name>A0A2J7ZXH5_9CHLO</name>
<comment type="function">
    <text evidence="9">Stores iron in a soluble, non-toxic, readily available form. Important for iron homeostasis. Iron is taken up in the ferrous form and deposited as ferric hydroxides after oxidation.</text>
</comment>
<dbReference type="InterPro" id="IPR009078">
    <property type="entry name" value="Ferritin-like_SF"/>
</dbReference>
<comment type="caution">
    <text evidence="12">The sequence shown here is derived from an EMBL/GenBank/DDBJ whole genome shotgun (WGS) entry which is preliminary data.</text>
</comment>
<organism evidence="12 13">
    <name type="scientific">Tetrabaena socialis</name>
    <dbReference type="NCBI Taxonomy" id="47790"/>
    <lineage>
        <taxon>Eukaryota</taxon>
        <taxon>Viridiplantae</taxon>
        <taxon>Chlorophyta</taxon>
        <taxon>core chlorophytes</taxon>
        <taxon>Chlorophyceae</taxon>
        <taxon>CS clade</taxon>
        <taxon>Chlamydomonadales</taxon>
        <taxon>Tetrabaenaceae</taxon>
        <taxon>Tetrabaena</taxon>
    </lineage>
</organism>
<keyword evidence="13" id="KW-1185">Reference proteome</keyword>
<dbReference type="GO" id="GO:0005737">
    <property type="term" value="C:cytoplasm"/>
    <property type="evidence" value="ECO:0007669"/>
    <property type="project" value="TreeGrafter"/>
</dbReference>
<dbReference type="CDD" id="cd01056">
    <property type="entry name" value="Euk_Ferritin"/>
    <property type="match status" value="1"/>
</dbReference>
<dbReference type="InterPro" id="IPR012347">
    <property type="entry name" value="Ferritin-like"/>
</dbReference>
<dbReference type="GO" id="GO:0006879">
    <property type="term" value="P:intracellular iron ion homeostasis"/>
    <property type="evidence" value="ECO:0007669"/>
    <property type="project" value="UniProtKB-KW"/>
</dbReference>
<dbReference type="GO" id="GO:0008198">
    <property type="term" value="F:ferrous iron binding"/>
    <property type="evidence" value="ECO:0007669"/>
    <property type="project" value="TreeGrafter"/>
</dbReference>
<reference evidence="12 13" key="1">
    <citation type="journal article" date="2017" name="Mol. Biol. Evol.">
        <title>The 4-celled Tetrabaena socialis nuclear genome reveals the essential components for genetic control of cell number at the origin of multicellularity in the volvocine lineage.</title>
        <authorList>
            <person name="Featherston J."/>
            <person name="Arakaki Y."/>
            <person name="Hanschen E.R."/>
            <person name="Ferris P.J."/>
            <person name="Michod R.E."/>
            <person name="Olson B.J.S.C."/>
            <person name="Nozaki H."/>
            <person name="Durand P.M."/>
        </authorList>
    </citation>
    <scope>NUCLEOTIDE SEQUENCE [LARGE SCALE GENOMIC DNA]</scope>
    <source>
        <strain evidence="12 13">NIES-571</strain>
    </source>
</reference>
<feature type="compositionally biased region" description="Polar residues" evidence="10">
    <location>
        <begin position="14"/>
        <end position="26"/>
    </location>
</feature>
<dbReference type="PANTHER" id="PTHR11431">
    <property type="entry name" value="FERRITIN"/>
    <property type="match status" value="1"/>
</dbReference>
<comment type="subunit">
    <text evidence="6">Oligomer of 24 subunits. There are two types of subunits: L (light) chain and H (heavy) chain. The major chain can be light or heavy, depending on the species and tissue type. The functional molecule forms a roughly spherical shell with a diameter of 12 nm and contains a central cavity into which the insoluble mineral iron core is deposited.</text>
</comment>
<protein>
    <recommendedName>
        <fullName evidence="9">Ferritin</fullName>
        <ecNumber evidence="9">1.16.3.1</ecNumber>
    </recommendedName>
</protein>
<evidence type="ECO:0000313" key="12">
    <source>
        <dbReference type="EMBL" id="PNH04981.1"/>
    </source>
</evidence>
<evidence type="ECO:0000313" key="13">
    <source>
        <dbReference type="Proteomes" id="UP000236333"/>
    </source>
</evidence>
<feature type="region of interest" description="Disordered" evidence="10">
    <location>
        <begin position="1"/>
        <end position="109"/>
    </location>
</feature>
<dbReference type="SUPFAM" id="SSF47240">
    <property type="entry name" value="Ferritin-like"/>
    <property type="match status" value="1"/>
</dbReference>
<evidence type="ECO:0000256" key="5">
    <source>
        <dbReference type="ARBA" id="ARBA00025111"/>
    </source>
</evidence>
<feature type="binding site" evidence="8">
    <location>
        <position position="245"/>
    </location>
    <ligand>
        <name>Fe cation</name>
        <dbReference type="ChEBI" id="CHEBI:24875"/>
        <label>1</label>
    </ligand>
</feature>
<dbReference type="InterPro" id="IPR001519">
    <property type="entry name" value="Ferritin"/>
</dbReference>
<keyword evidence="3 8" id="KW-0479">Metal-binding</keyword>
<evidence type="ECO:0000256" key="10">
    <source>
        <dbReference type="SAM" id="MobiDB-lite"/>
    </source>
</evidence>
<evidence type="ECO:0000256" key="4">
    <source>
        <dbReference type="ARBA" id="ARBA00023004"/>
    </source>
</evidence>
<keyword evidence="9" id="KW-0560">Oxidoreductase</keyword>
<feature type="binding site" evidence="8">
    <location>
        <position position="242"/>
    </location>
    <ligand>
        <name>Fe cation</name>
        <dbReference type="ChEBI" id="CHEBI:24875"/>
        <label>1</label>
    </ligand>
</feature>
<feature type="binding site" evidence="8">
    <location>
        <position position="291"/>
    </location>
    <ligand>
        <name>Fe cation</name>
        <dbReference type="ChEBI" id="CHEBI:24875"/>
        <label>1</label>
    </ligand>
</feature>
<evidence type="ECO:0000256" key="6">
    <source>
        <dbReference type="ARBA" id="ARBA00026060"/>
    </source>
</evidence>
<dbReference type="GO" id="GO:0008199">
    <property type="term" value="F:ferric iron binding"/>
    <property type="evidence" value="ECO:0007669"/>
    <property type="project" value="InterPro"/>
</dbReference>
<dbReference type="PANTHER" id="PTHR11431:SF75">
    <property type="entry name" value="FERRITIN"/>
    <property type="match status" value="1"/>
</dbReference>
<feature type="compositionally biased region" description="Basic residues" evidence="10">
    <location>
        <begin position="1"/>
        <end position="10"/>
    </location>
</feature>
<dbReference type="EMBL" id="PGGS01000344">
    <property type="protein sequence ID" value="PNH04981.1"/>
    <property type="molecule type" value="Genomic_DNA"/>
</dbReference>
<dbReference type="GO" id="GO:0004322">
    <property type="term" value="F:ferroxidase activity"/>
    <property type="evidence" value="ECO:0007669"/>
    <property type="project" value="UniProtKB-EC"/>
</dbReference>
<proteinExistence type="inferred from homology"/>
<evidence type="ECO:0000256" key="2">
    <source>
        <dbReference type="ARBA" id="ARBA00022434"/>
    </source>
</evidence>
<dbReference type="InterPro" id="IPR008331">
    <property type="entry name" value="Ferritin_DPS_dom"/>
</dbReference>